<protein>
    <submittedName>
        <fullName evidence="2">Uncharacterized protein LOC113213056 isoform X1</fullName>
    </submittedName>
</protein>
<organism evidence="1 2">
    <name type="scientific">Frankliniella occidentalis</name>
    <name type="common">Western flower thrips</name>
    <name type="synonym">Euthrips occidentalis</name>
    <dbReference type="NCBI Taxonomy" id="133901"/>
    <lineage>
        <taxon>Eukaryota</taxon>
        <taxon>Metazoa</taxon>
        <taxon>Ecdysozoa</taxon>
        <taxon>Arthropoda</taxon>
        <taxon>Hexapoda</taxon>
        <taxon>Insecta</taxon>
        <taxon>Pterygota</taxon>
        <taxon>Neoptera</taxon>
        <taxon>Paraneoptera</taxon>
        <taxon>Thysanoptera</taxon>
        <taxon>Terebrantia</taxon>
        <taxon>Thripoidea</taxon>
        <taxon>Thripidae</taxon>
        <taxon>Frankliniella</taxon>
    </lineage>
</organism>
<reference evidence="2" key="1">
    <citation type="submission" date="2025-08" db="UniProtKB">
        <authorList>
            <consortium name="RefSeq"/>
        </authorList>
    </citation>
    <scope>IDENTIFICATION</scope>
    <source>
        <tissue evidence="2">Whole organism</tissue>
    </source>
</reference>
<gene>
    <name evidence="2" type="primary">LOC113213056</name>
</gene>
<dbReference type="KEGG" id="foc:113213056"/>
<evidence type="ECO:0000313" key="1">
    <source>
        <dbReference type="Proteomes" id="UP000504606"/>
    </source>
</evidence>
<dbReference type="AlphaFoldDB" id="A0A6J1T2I3"/>
<keyword evidence="1" id="KW-1185">Reference proteome</keyword>
<proteinExistence type="predicted"/>
<dbReference type="Proteomes" id="UP000504606">
    <property type="component" value="Unplaced"/>
</dbReference>
<accession>A0A6J1T2I3</accession>
<evidence type="ECO:0000313" key="2">
    <source>
        <dbReference type="RefSeq" id="XP_026287774.2"/>
    </source>
</evidence>
<sequence length="372" mass="39923">MREMGPSDAQWSKLLQLIAGDKELLHTQFLAPGGVVRVPAKWEAIAIELNKIPGCKKTGEKWHAAWIGLRGRARQALRLKNAYRQRTGGGPSANVAGLKLSELHQKVINLNGTTAALGTGCPNPLQIQLNLARDRAAAPEDAVNAAAPLVLPAPQDAVNAAAPLVLPAPQDAVNAAAPHVLPAPLVLPAPQEAVNAAAPLVLPVAVEFDAPLEFLVDGNDVGHWSPLNDDQWIGASLFVKEEEKEDLLGAAALPRLKQEVKGEASEIIYLTDSDDDSKQQTYAAVKQEDSDDVVTLSDSPYQLMYQTPLRGSGLPLAAKRRLLKKNAVVSPMQYEAQPGPDADTDHVKALIRANTLVMKEVIGFVRNLKMTR</sequence>
<dbReference type="RefSeq" id="XP_026287774.2">
    <property type="nucleotide sequence ID" value="XM_026431989.2"/>
</dbReference>
<dbReference type="GeneID" id="113213056"/>
<dbReference type="OrthoDB" id="3437960at2759"/>
<name>A0A6J1T2I3_FRAOC</name>